<proteinExistence type="inferred from homology"/>
<reference evidence="5 6" key="1">
    <citation type="submission" date="2013-11" db="EMBL/GenBank/DDBJ databases">
        <title>Complete genome sequence of Clostridum sp. M2/40.</title>
        <authorList>
            <person name="Wibberg D."/>
            <person name="Puehler A."/>
            <person name="Schlueter A."/>
        </authorList>
    </citation>
    <scope>NUCLEOTIDE SEQUENCE [LARGE SCALE GENOMIC DNA]</scope>
    <source>
        <strain evidence="6">M2/40</strain>
    </source>
</reference>
<accession>W6SFF8</accession>
<dbReference type="OrthoDB" id="7029750at2"/>
<dbReference type="PANTHER" id="PTHR32114">
    <property type="entry name" value="ABC TRANSPORTER ABCH.3"/>
    <property type="match status" value="1"/>
</dbReference>
<gene>
    <name evidence="5" type="ORF">CM240_1251</name>
</gene>
<evidence type="ECO:0000256" key="2">
    <source>
        <dbReference type="ARBA" id="ARBA00011322"/>
    </source>
</evidence>
<dbReference type="SUPFAM" id="SSF52540">
    <property type="entry name" value="P-loop containing nucleoside triphosphate hydrolases"/>
    <property type="match status" value="2"/>
</dbReference>
<name>W6SFF8_9CLOT</name>
<dbReference type="RefSeq" id="WP_044037463.1">
    <property type="nucleotide sequence ID" value="NZ_HG917868.1"/>
</dbReference>
<keyword evidence="4" id="KW-0175">Coiled coil</keyword>
<dbReference type="GO" id="GO:0016887">
    <property type="term" value="F:ATP hydrolysis activity"/>
    <property type="evidence" value="ECO:0007669"/>
    <property type="project" value="InterPro"/>
</dbReference>
<evidence type="ECO:0000313" key="6">
    <source>
        <dbReference type="Proteomes" id="UP000019426"/>
    </source>
</evidence>
<dbReference type="Gene3D" id="3.40.50.300">
    <property type="entry name" value="P-loop containing nucleotide triphosphate hydrolases"/>
    <property type="match status" value="2"/>
</dbReference>
<comment type="subunit">
    <text evidence="2">Heterodimer of SbcC and SbcD.</text>
</comment>
<sequence>MKNLYIKKVYIKNFRGYEGEKQFDFTSNNKPNNLILLSGANGYGKTSLLEAIEWCLTGTVKRVYNDYIKRCPTSKEQQIQDSDKGLIKNTNSIDNEIYVKLNILYKEKEMNLKREYIVVDSEVEGLKLNFMPDIESEDGDIREELRSYLIDTIENFYDNFICSYDKNVELYSKGRKEIYEIFSCLYTEFKEANIIKDRLVTIKENLLEEKLNSEKEMEKIISERNKYENLSKEMEGINSDLREEYPKNRVFNEEVVTPYEFIENTNIDSQKNLNNQIAILQSIYYLKIKDNTEKLNSKLKYEYNLILLEQLENEYNSKLHIIEKMKGINIREIKEEKDKSEILYNKVKNSLSLDNIEIILDEIIQEDKIKEFIGKGNIKILLEYKNNIKSNLDKKSLYNERKSLYDTNSPVMLVMRYIIDNTDTLKEYRNANNKCPVCGSEEFKNSEIGTIAKTFLGEKDIERQEIIKKIKTIEMENNNILKKVSGLLTSKFQELIKYYDDILELNKELDNIYSICMLLNMSDINKEKILIQKLFYEQEIKGLKIDSSCEEQTINSLEMLDLPSIEKFKERLKGYATLNIDEQVKLLTKIIKEFENQNIKLENISEVNIEEEDLKNIETKLNICKFINCLINKNNVYQQIIEFQKIEKEKQKEIGDIEKQVTKLKSIIKEVNKTIKDNEKKEIERIAEPLDKIYRKITRNTNIKEIRLKRGNGQKLSELEIIDSNDKPLPFGNILSAGQLSTLSISIFLSKALLNDGNLKCYLMDEPIQTMDDLNIISFIDLIRFELENDEDERFIDQLIISTCDNDLEKLIMHKIKSFNIPICNYNFQGQGRYERVL</sequence>
<dbReference type="AlphaFoldDB" id="W6SFF8"/>
<dbReference type="InterPro" id="IPR027417">
    <property type="entry name" value="P-loop_NTPase"/>
</dbReference>
<dbReference type="EMBL" id="HG917868">
    <property type="protein sequence ID" value="CDM68415.1"/>
    <property type="molecule type" value="Genomic_DNA"/>
</dbReference>
<evidence type="ECO:0000256" key="1">
    <source>
        <dbReference type="ARBA" id="ARBA00006930"/>
    </source>
</evidence>
<dbReference type="PANTHER" id="PTHR32114:SF2">
    <property type="entry name" value="ABC TRANSPORTER ABCH.3"/>
    <property type="match status" value="1"/>
</dbReference>
<dbReference type="GO" id="GO:0006302">
    <property type="term" value="P:double-strand break repair"/>
    <property type="evidence" value="ECO:0007669"/>
    <property type="project" value="InterPro"/>
</dbReference>
<dbReference type="PATRIC" id="fig|1216932.3.peg.1245"/>
<evidence type="ECO:0000256" key="4">
    <source>
        <dbReference type="SAM" id="Coils"/>
    </source>
</evidence>
<organism evidence="5 6">
    <name type="scientific">Clostridium bornimense</name>
    <dbReference type="NCBI Taxonomy" id="1216932"/>
    <lineage>
        <taxon>Bacteria</taxon>
        <taxon>Bacillati</taxon>
        <taxon>Bacillota</taxon>
        <taxon>Clostridia</taxon>
        <taxon>Eubacteriales</taxon>
        <taxon>Clostridiaceae</taxon>
        <taxon>Clostridium</taxon>
    </lineage>
</organism>
<dbReference type="KEGG" id="clt:CM240_1251"/>
<feature type="coiled-coil region" evidence="4">
    <location>
        <begin position="203"/>
        <end position="244"/>
    </location>
</feature>
<dbReference type="eggNOG" id="COG0419">
    <property type="taxonomic scope" value="Bacteria"/>
</dbReference>
<dbReference type="Proteomes" id="UP000019426">
    <property type="component" value="Chromosome M2/40_rep1"/>
</dbReference>
<evidence type="ECO:0000313" key="5">
    <source>
        <dbReference type="EMBL" id="CDM68415.1"/>
    </source>
</evidence>
<keyword evidence="6" id="KW-1185">Reference proteome</keyword>
<comment type="similarity">
    <text evidence="1">Belongs to the SMC family. SbcC subfamily.</text>
</comment>
<evidence type="ECO:0000256" key="3">
    <source>
        <dbReference type="ARBA" id="ARBA00013368"/>
    </source>
</evidence>
<dbReference type="STRING" id="1216932.CM240_1251"/>
<protein>
    <recommendedName>
        <fullName evidence="3">Nuclease SbcCD subunit C</fullName>
    </recommendedName>
</protein>
<dbReference type="HOGENOM" id="CLU_327568_0_0_9"/>